<dbReference type="PANTHER" id="PTHR42692">
    <property type="entry name" value="NUCLEOTIDE PYROPHOSPHOHYDROLASE"/>
    <property type="match status" value="1"/>
</dbReference>
<dbReference type="InterPro" id="IPR011411">
    <property type="entry name" value="MazG-related_YvdC"/>
</dbReference>
<dbReference type="STRING" id="1123500.GCA_000420365_00697"/>
<evidence type="ECO:0000313" key="2">
    <source>
        <dbReference type="EMBL" id="KRN32380.1"/>
    </source>
</evidence>
<dbReference type="OrthoDB" id="2418132at2"/>
<evidence type="ECO:0000313" key="3">
    <source>
        <dbReference type="Proteomes" id="UP000051296"/>
    </source>
</evidence>
<dbReference type="AlphaFoldDB" id="A0A0R2G544"/>
<name>A0A0R2G544_9LACO</name>
<dbReference type="PANTHER" id="PTHR42692:SF2">
    <property type="entry name" value="IG HYPOTHETICAL 16995"/>
    <property type="match status" value="1"/>
</dbReference>
<comment type="caution">
    <text evidence="2">The sequence shown here is derived from an EMBL/GenBank/DDBJ whole genome shotgun (WGS) entry which is preliminary data.</text>
</comment>
<accession>A0A0R2G544</accession>
<dbReference type="Proteomes" id="UP000051296">
    <property type="component" value="Unassembled WGS sequence"/>
</dbReference>
<dbReference type="InterPro" id="IPR047046">
    <property type="entry name" value="YpjD/YvdC"/>
</dbReference>
<dbReference type="PIRSF" id="PIRSF036521">
    <property type="entry name" value="UCP036521_pph"/>
    <property type="match status" value="1"/>
</dbReference>
<dbReference type="RefSeq" id="WP_022791474.1">
    <property type="nucleotide sequence ID" value="NZ_ATUU01000002.1"/>
</dbReference>
<dbReference type="eggNOG" id="COG1694">
    <property type="taxonomic scope" value="Bacteria"/>
</dbReference>
<evidence type="ECO:0000259" key="1">
    <source>
        <dbReference type="Pfam" id="PF03819"/>
    </source>
</evidence>
<reference evidence="2 3" key="1">
    <citation type="journal article" date="2015" name="Genome Announc.">
        <title>Expanding the biotechnology potential of lactobacilli through comparative genomics of 213 strains and associated genera.</title>
        <authorList>
            <person name="Sun Z."/>
            <person name="Harris H.M."/>
            <person name="McCann A."/>
            <person name="Guo C."/>
            <person name="Argimon S."/>
            <person name="Zhang W."/>
            <person name="Yang X."/>
            <person name="Jeffery I.B."/>
            <person name="Cooney J.C."/>
            <person name="Kagawa T.F."/>
            <person name="Liu W."/>
            <person name="Song Y."/>
            <person name="Salvetti E."/>
            <person name="Wrobel A."/>
            <person name="Rasinkangas P."/>
            <person name="Parkhill J."/>
            <person name="Rea M.C."/>
            <person name="O'Sullivan O."/>
            <person name="Ritari J."/>
            <person name="Douillard F.P."/>
            <person name="Paul Ross R."/>
            <person name="Yang R."/>
            <person name="Briner A.E."/>
            <person name="Felis G.E."/>
            <person name="de Vos W.M."/>
            <person name="Barrangou R."/>
            <person name="Klaenhammer T.R."/>
            <person name="Caufield P.W."/>
            <person name="Cui Y."/>
            <person name="Zhang H."/>
            <person name="O'Toole P.W."/>
        </authorList>
    </citation>
    <scope>NUCLEOTIDE SEQUENCE [LARGE SCALE GENOMIC DNA]</scope>
    <source>
        <strain evidence="2 3">DSM 20190</strain>
    </source>
</reference>
<keyword evidence="3" id="KW-1185">Reference proteome</keyword>
<dbReference type="PATRIC" id="fig|1123500.6.peg.736"/>
<dbReference type="SUPFAM" id="SSF101386">
    <property type="entry name" value="all-alpha NTP pyrophosphatases"/>
    <property type="match status" value="1"/>
</dbReference>
<dbReference type="EMBL" id="JQAX01000002">
    <property type="protein sequence ID" value="KRN32380.1"/>
    <property type="molecule type" value="Genomic_DNA"/>
</dbReference>
<dbReference type="FunCoup" id="A0A0R2G544">
    <property type="interactions" value="5"/>
</dbReference>
<dbReference type="InParanoid" id="A0A0R2G544"/>
<proteinExistence type="predicted"/>
<dbReference type="CDD" id="cd11523">
    <property type="entry name" value="NTP-PPase"/>
    <property type="match status" value="1"/>
</dbReference>
<sequence length="111" mass="12808">MTIGEHQTWLVDFYRSRQWYDLSYAIRLNFLSEEVGEVSQALRALEIGRDHPGEPSRSLTDKENQVREELADVLDQVLILAAKYGMTPTDLIKQSETKLAQRFIAVEEPLE</sequence>
<gene>
    <name evidence="2" type="ORF">IV68_GL000731</name>
</gene>
<dbReference type="InterPro" id="IPR004518">
    <property type="entry name" value="MazG-like_dom"/>
</dbReference>
<organism evidence="2 3">
    <name type="scientific">Weissella halotolerans DSM 20190</name>
    <dbReference type="NCBI Taxonomy" id="1123500"/>
    <lineage>
        <taxon>Bacteria</taxon>
        <taxon>Bacillati</taxon>
        <taxon>Bacillota</taxon>
        <taxon>Bacilli</taxon>
        <taxon>Lactobacillales</taxon>
        <taxon>Lactobacillaceae</taxon>
        <taxon>Weissella</taxon>
    </lineage>
</organism>
<protein>
    <recommendedName>
        <fullName evidence="1">NTP pyrophosphohydrolase MazG-like domain-containing protein</fullName>
    </recommendedName>
</protein>
<dbReference type="Pfam" id="PF03819">
    <property type="entry name" value="MazG"/>
    <property type="match status" value="1"/>
</dbReference>
<feature type="domain" description="NTP pyrophosphohydrolase MazG-like" evidence="1">
    <location>
        <begin position="28"/>
        <end position="102"/>
    </location>
</feature>
<dbReference type="Gene3D" id="1.10.287.1080">
    <property type="entry name" value="MazG-like"/>
    <property type="match status" value="1"/>
</dbReference>